<sequence length="346" mass="35852">MSGPLTVALLGCAHGPHAASYAAALAAGDLGRLVAVADSHPALGEPFARAAGVPYHRQAADLLERHRPDAVLVCSITADHRPLVEAAAAHGAAVLCEKPLATTAADAAAIVRACDEAGVQLHTAFVTRFYPVVREVRELVRGGEIGAVRGMVGGNRGRPPLAPRYPAWITDAGQAGGGALIDHSVHVLDAMRFVTGLETDGVLAEVGTLFHDIAVEDGALVSLVFDGGAVGSIDPSWSVPAANPWSYDFYLRILGTDGSLAIASAPEALRVAARQGDRTLVDASFEPDVNRDTVDAFLRSVRAGTLQEPCATGVDGLRAVEVAEAAYRSSRTRRLEPVARATVAGG</sequence>
<evidence type="ECO:0000259" key="1">
    <source>
        <dbReference type="Pfam" id="PF01408"/>
    </source>
</evidence>
<evidence type="ECO:0000313" key="4">
    <source>
        <dbReference type="Proteomes" id="UP000655208"/>
    </source>
</evidence>
<dbReference type="Pfam" id="PF22725">
    <property type="entry name" value="GFO_IDH_MocA_C3"/>
    <property type="match status" value="1"/>
</dbReference>
<dbReference type="Proteomes" id="UP000655208">
    <property type="component" value="Unassembled WGS sequence"/>
</dbReference>
<dbReference type="EMBL" id="BMNA01000003">
    <property type="protein sequence ID" value="GGL98192.1"/>
    <property type="molecule type" value="Genomic_DNA"/>
</dbReference>
<feature type="domain" description="Gfo/Idh/MocA-like oxidoreductase N-terminal" evidence="1">
    <location>
        <begin position="6"/>
        <end position="124"/>
    </location>
</feature>
<dbReference type="InterPro" id="IPR000683">
    <property type="entry name" value="Gfo/Idh/MocA-like_OxRdtase_N"/>
</dbReference>
<dbReference type="PANTHER" id="PTHR43377">
    <property type="entry name" value="BILIVERDIN REDUCTASE A"/>
    <property type="match status" value="1"/>
</dbReference>
<dbReference type="Pfam" id="PF01408">
    <property type="entry name" value="GFO_IDH_MocA"/>
    <property type="match status" value="1"/>
</dbReference>
<feature type="domain" description="GFO/IDH/MocA-like oxidoreductase" evidence="2">
    <location>
        <begin position="133"/>
        <end position="260"/>
    </location>
</feature>
<dbReference type="InterPro" id="IPR036291">
    <property type="entry name" value="NAD(P)-bd_dom_sf"/>
</dbReference>
<dbReference type="Gene3D" id="3.30.360.10">
    <property type="entry name" value="Dihydrodipicolinate Reductase, domain 2"/>
    <property type="match status" value="1"/>
</dbReference>
<reference evidence="3" key="2">
    <citation type="submission" date="2020-09" db="EMBL/GenBank/DDBJ databases">
        <authorList>
            <person name="Sun Q."/>
            <person name="Zhou Y."/>
        </authorList>
    </citation>
    <scope>NUCLEOTIDE SEQUENCE</scope>
    <source>
        <strain evidence="3">CGMCC 4.7308</strain>
    </source>
</reference>
<evidence type="ECO:0000313" key="3">
    <source>
        <dbReference type="EMBL" id="GGL98192.1"/>
    </source>
</evidence>
<dbReference type="InterPro" id="IPR051450">
    <property type="entry name" value="Gfo/Idh/MocA_Oxidoreductases"/>
</dbReference>
<protein>
    <submittedName>
        <fullName evidence="3">Dehydrogenase</fullName>
    </submittedName>
</protein>
<dbReference type="SUPFAM" id="SSF51735">
    <property type="entry name" value="NAD(P)-binding Rossmann-fold domains"/>
    <property type="match status" value="1"/>
</dbReference>
<dbReference type="PANTHER" id="PTHR43377:SF1">
    <property type="entry name" value="BILIVERDIN REDUCTASE A"/>
    <property type="match status" value="1"/>
</dbReference>
<dbReference type="GO" id="GO:0000166">
    <property type="term" value="F:nucleotide binding"/>
    <property type="evidence" value="ECO:0007669"/>
    <property type="project" value="InterPro"/>
</dbReference>
<proteinExistence type="predicted"/>
<reference evidence="3" key="1">
    <citation type="journal article" date="2014" name="Int. J. Syst. Evol. Microbiol.">
        <title>Complete genome sequence of Corynebacterium casei LMG S-19264T (=DSM 44701T), isolated from a smear-ripened cheese.</title>
        <authorList>
            <consortium name="US DOE Joint Genome Institute (JGI-PGF)"/>
            <person name="Walter F."/>
            <person name="Albersmeier A."/>
            <person name="Kalinowski J."/>
            <person name="Ruckert C."/>
        </authorList>
    </citation>
    <scope>NUCLEOTIDE SEQUENCE</scope>
    <source>
        <strain evidence="3">CGMCC 4.7308</strain>
    </source>
</reference>
<keyword evidence="4" id="KW-1185">Reference proteome</keyword>
<dbReference type="SUPFAM" id="SSF55347">
    <property type="entry name" value="Glyceraldehyde-3-phosphate dehydrogenase-like, C-terminal domain"/>
    <property type="match status" value="1"/>
</dbReference>
<name>A0A917SUE5_9ACTN</name>
<accession>A0A917SUE5</accession>
<dbReference type="RefSeq" id="WP_188941144.1">
    <property type="nucleotide sequence ID" value="NZ_BMNA01000003.1"/>
</dbReference>
<organism evidence="3 4">
    <name type="scientific">Nakamurella endophytica</name>
    <dbReference type="NCBI Taxonomy" id="1748367"/>
    <lineage>
        <taxon>Bacteria</taxon>
        <taxon>Bacillati</taxon>
        <taxon>Actinomycetota</taxon>
        <taxon>Actinomycetes</taxon>
        <taxon>Nakamurellales</taxon>
        <taxon>Nakamurellaceae</taxon>
        <taxon>Nakamurella</taxon>
    </lineage>
</organism>
<dbReference type="InterPro" id="IPR055170">
    <property type="entry name" value="GFO_IDH_MocA-like_dom"/>
</dbReference>
<evidence type="ECO:0000259" key="2">
    <source>
        <dbReference type="Pfam" id="PF22725"/>
    </source>
</evidence>
<dbReference type="Gene3D" id="3.40.50.720">
    <property type="entry name" value="NAD(P)-binding Rossmann-like Domain"/>
    <property type="match status" value="1"/>
</dbReference>
<gene>
    <name evidence="3" type="ORF">GCM10011594_17630</name>
</gene>
<comment type="caution">
    <text evidence="3">The sequence shown here is derived from an EMBL/GenBank/DDBJ whole genome shotgun (WGS) entry which is preliminary data.</text>
</comment>
<dbReference type="AlphaFoldDB" id="A0A917SUE5"/>